<protein>
    <submittedName>
        <fullName evidence="4">FAD-binding oxidoreductase</fullName>
    </submittedName>
</protein>
<dbReference type="Pfam" id="PF01266">
    <property type="entry name" value="DAO"/>
    <property type="match status" value="1"/>
</dbReference>
<dbReference type="SUPFAM" id="SSF51905">
    <property type="entry name" value="FAD/NAD(P)-binding domain"/>
    <property type="match status" value="1"/>
</dbReference>
<dbReference type="PANTHER" id="PTHR13847">
    <property type="entry name" value="SARCOSINE DEHYDROGENASE-RELATED"/>
    <property type="match status" value="1"/>
</dbReference>
<sequence length="423" mass="44764">MPGSIAPDRRPPGSSLASSLGSSLGRPVEAIVIGGGIAGCTLAYELASRNVKTVVLEQNWVAAESSGRNTGTLLSGPQREVVELLDACAAIYEELAEGPVPFEFARIGHLLISEDEASFEAAGAVADRYRAAGVGMEKVSGAVLARDHPRLGFNVAGGYFVERAWSLEPMGATHAFAHAAREAGATIRTGLRVAQICARNGKVEGVLTDGGIIAADLVFIANGLWMNDLLRRTVGDGPLPGLQFTAGRGWLIQLGKLDFELPWIVEELTWPDQEELGRRMSLDGLADVAAQRDDQPAVEAICLNPMRGGDARLGASVQPAFRDLVRNTDMASRIAGRTLRMLPGLGSPRVTNVYPGNRPMLPDGLPVAGRTAVEGLFVHGGMGSIGMHAAPATARWLVDAVMSGDGNPAKAWLCPHRFPGWRE</sequence>
<dbReference type="Proteomes" id="UP000298781">
    <property type="component" value="Chromosome"/>
</dbReference>
<reference evidence="4 5" key="1">
    <citation type="submission" date="2019-04" db="EMBL/GenBank/DDBJ databases">
        <title>Phreatobacter aquaticus sp. nov.</title>
        <authorList>
            <person name="Choi A."/>
        </authorList>
    </citation>
    <scope>NUCLEOTIDE SEQUENCE [LARGE SCALE GENOMIC DNA]</scope>
    <source>
        <strain evidence="4 5">KCTC 52518</strain>
    </source>
</reference>
<dbReference type="InterPro" id="IPR006076">
    <property type="entry name" value="FAD-dep_OxRdtase"/>
</dbReference>
<keyword evidence="5" id="KW-1185">Reference proteome</keyword>
<gene>
    <name evidence="4" type="ORF">E8M01_31300</name>
</gene>
<evidence type="ECO:0000313" key="5">
    <source>
        <dbReference type="Proteomes" id="UP000298781"/>
    </source>
</evidence>
<dbReference type="GO" id="GO:0016491">
    <property type="term" value="F:oxidoreductase activity"/>
    <property type="evidence" value="ECO:0007669"/>
    <property type="project" value="UniProtKB-KW"/>
</dbReference>
<evidence type="ECO:0000259" key="3">
    <source>
        <dbReference type="Pfam" id="PF01266"/>
    </source>
</evidence>
<dbReference type="Gene3D" id="3.50.50.60">
    <property type="entry name" value="FAD/NAD(P)-binding domain"/>
    <property type="match status" value="1"/>
</dbReference>
<evidence type="ECO:0000256" key="2">
    <source>
        <dbReference type="SAM" id="MobiDB-lite"/>
    </source>
</evidence>
<accession>A0A4D7B3H5</accession>
<dbReference type="GO" id="GO:0005737">
    <property type="term" value="C:cytoplasm"/>
    <property type="evidence" value="ECO:0007669"/>
    <property type="project" value="TreeGrafter"/>
</dbReference>
<dbReference type="SUPFAM" id="SSF54373">
    <property type="entry name" value="FAD-linked reductases, C-terminal domain"/>
    <property type="match status" value="1"/>
</dbReference>
<dbReference type="OrthoDB" id="9815989at2"/>
<name>A0A4D7B3H5_9HYPH</name>
<feature type="domain" description="FAD dependent oxidoreductase" evidence="3">
    <location>
        <begin position="30"/>
        <end position="399"/>
    </location>
</feature>
<dbReference type="KEGG" id="pstg:E8M01_31300"/>
<evidence type="ECO:0000256" key="1">
    <source>
        <dbReference type="ARBA" id="ARBA00023002"/>
    </source>
</evidence>
<evidence type="ECO:0000313" key="4">
    <source>
        <dbReference type="EMBL" id="QCI68319.1"/>
    </source>
</evidence>
<dbReference type="Gene3D" id="3.30.9.10">
    <property type="entry name" value="D-Amino Acid Oxidase, subunit A, domain 2"/>
    <property type="match status" value="1"/>
</dbReference>
<organism evidence="4 5">
    <name type="scientific">Phreatobacter stygius</name>
    <dbReference type="NCBI Taxonomy" id="1940610"/>
    <lineage>
        <taxon>Bacteria</taxon>
        <taxon>Pseudomonadati</taxon>
        <taxon>Pseudomonadota</taxon>
        <taxon>Alphaproteobacteria</taxon>
        <taxon>Hyphomicrobiales</taxon>
        <taxon>Phreatobacteraceae</taxon>
        <taxon>Phreatobacter</taxon>
    </lineage>
</organism>
<dbReference type="AlphaFoldDB" id="A0A4D7B3H5"/>
<dbReference type="EMBL" id="CP039690">
    <property type="protein sequence ID" value="QCI68319.1"/>
    <property type="molecule type" value="Genomic_DNA"/>
</dbReference>
<keyword evidence="1" id="KW-0560">Oxidoreductase</keyword>
<feature type="compositionally biased region" description="Low complexity" evidence="2">
    <location>
        <begin position="12"/>
        <end position="22"/>
    </location>
</feature>
<feature type="region of interest" description="Disordered" evidence="2">
    <location>
        <begin position="1"/>
        <end position="22"/>
    </location>
</feature>
<dbReference type="InterPro" id="IPR036188">
    <property type="entry name" value="FAD/NAD-bd_sf"/>
</dbReference>
<proteinExistence type="predicted"/>